<proteinExistence type="predicted"/>
<keyword evidence="3" id="KW-1185">Reference proteome</keyword>
<name>A0ABY9RPS6_9ACTN</name>
<sequence>MRSVHLTHHAADVTPRDAYARIGDFARYPELVDTVRRVSVRPDTGDGVIGSDWEVDFRNGVLAWEEEDVFDDSALTISFRQTRGDFDTFDGHWQVTPQGTGCRVEFSAAFDFGLPTLANIVDPVAERVLKQTIGHVLHALIGGEEVAA</sequence>
<dbReference type="InterPro" id="IPR005031">
    <property type="entry name" value="COQ10_START"/>
</dbReference>
<dbReference type="InterPro" id="IPR023393">
    <property type="entry name" value="START-like_dom_sf"/>
</dbReference>
<dbReference type="EMBL" id="CP133762">
    <property type="protein sequence ID" value="WMX44202.1"/>
    <property type="molecule type" value="Genomic_DNA"/>
</dbReference>
<gene>
    <name evidence="2" type="ORF">RGF97_04090</name>
</gene>
<evidence type="ECO:0000313" key="3">
    <source>
        <dbReference type="Proteomes" id="UP001250858"/>
    </source>
</evidence>
<organism evidence="2 3">
    <name type="scientific">Streptomyces roseicoloratus</name>
    <dbReference type="NCBI Taxonomy" id="2508722"/>
    <lineage>
        <taxon>Bacteria</taxon>
        <taxon>Bacillati</taxon>
        <taxon>Actinomycetota</taxon>
        <taxon>Actinomycetes</taxon>
        <taxon>Kitasatosporales</taxon>
        <taxon>Streptomycetaceae</taxon>
        <taxon>Streptomyces</taxon>
    </lineage>
</organism>
<feature type="domain" description="Coenzyme Q-binding protein COQ10 START" evidence="1">
    <location>
        <begin position="13"/>
        <end position="132"/>
    </location>
</feature>
<dbReference type="SUPFAM" id="SSF55961">
    <property type="entry name" value="Bet v1-like"/>
    <property type="match status" value="1"/>
</dbReference>
<evidence type="ECO:0000313" key="2">
    <source>
        <dbReference type="EMBL" id="WMX44202.1"/>
    </source>
</evidence>
<accession>A0ABY9RPS6</accession>
<dbReference type="Pfam" id="PF03364">
    <property type="entry name" value="Polyketide_cyc"/>
    <property type="match status" value="1"/>
</dbReference>
<dbReference type="RefSeq" id="WP_128980746.1">
    <property type="nucleotide sequence ID" value="NZ_CP133762.1"/>
</dbReference>
<reference evidence="2 3" key="1">
    <citation type="submission" date="2023-09" db="EMBL/GenBank/DDBJ databases">
        <title>Complete genome of Streptomyces roseicoloratus T14.</title>
        <authorList>
            <person name="Bashizi T."/>
            <person name="Kim M.-J."/>
            <person name="Lee G."/>
            <person name="Tagele S.B."/>
            <person name="Shin J.-H."/>
        </authorList>
    </citation>
    <scope>NUCLEOTIDE SEQUENCE [LARGE SCALE GENOMIC DNA]</scope>
    <source>
        <strain evidence="2 3">T14</strain>
    </source>
</reference>
<protein>
    <submittedName>
        <fullName evidence="2">SRPBCC family protein</fullName>
    </submittedName>
</protein>
<dbReference type="Gene3D" id="3.30.530.20">
    <property type="match status" value="1"/>
</dbReference>
<dbReference type="Proteomes" id="UP001250858">
    <property type="component" value="Chromosome"/>
</dbReference>
<evidence type="ECO:0000259" key="1">
    <source>
        <dbReference type="Pfam" id="PF03364"/>
    </source>
</evidence>